<dbReference type="RefSeq" id="WP_344947147.1">
    <property type="nucleotide sequence ID" value="NZ_BAAAZR010000028.1"/>
</dbReference>
<dbReference type="SUPFAM" id="SSF53850">
    <property type="entry name" value="Periplasmic binding protein-like II"/>
    <property type="match status" value="1"/>
</dbReference>
<evidence type="ECO:0000313" key="7">
    <source>
        <dbReference type="EMBL" id="GAA3829702.1"/>
    </source>
</evidence>
<feature type="compositionally biased region" description="Low complexity" evidence="5">
    <location>
        <begin position="316"/>
        <end position="340"/>
    </location>
</feature>
<dbReference type="InterPro" id="IPR036390">
    <property type="entry name" value="WH_DNA-bd_sf"/>
</dbReference>
<keyword evidence="2" id="KW-0805">Transcription regulation</keyword>
<reference evidence="8" key="1">
    <citation type="journal article" date="2019" name="Int. J. Syst. Evol. Microbiol.">
        <title>The Global Catalogue of Microorganisms (GCM) 10K type strain sequencing project: providing services to taxonomists for standard genome sequencing and annotation.</title>
        <authorList>
            <consortium name="The Broad Institute Genomics Platform"/>
            <consortium name="The Broad Institute Genome Sequencing Center for Infectious Disease"/>
            <person name="Wu L."/>
            <person name="Ma J."/>
        </authorList>
    </citation>
    <scope>NUCLEOTIDE SEQUENCE [LARGE SCALE GENOMIC DNA]</scope>
    <source>
        <strain evidence="8">JCM 16908</strain>
    </source>
</reference>
<sequence length="340" mass="35135">MLDVLRLRVLDAVARHGSVTAAARELHYSQPSVSHHLARLEAETGAKLVQRAGRGVRLTDAGRLLADRAAEIIGRLDSASAELAAHVGLRAGRVRLAAFPSALGTFVPQAVVRLAREYPGLDVRLVEAEPPEALGMLRTGQVDVAVTFHHRGTTGEAPDAGARLTPLFDDPGFLVTPPALAVDGGLVSHAGARWIAGCDRCRIHLLDLCAAAGFEPAIAFTTDDYVAVQAMVAAGLGVTVLPALALSAHRHPDVRVVEIPGSTRHVFAATYGEPPDPPATSALVHALARTAGSAEPSEAAPPGTAQGRSKDRTTRPSRSSSVPGSNAPAGSTSPSASPTS</sequence>
<evidence type="ECO:0000313" key="8">
    <source>
        <dbReference type="Proteomes" id="UP001500888"/>
    </source>
</evidence>
<evidence type="ECO:0000256" key="3">
    <source>
        <dbReference type="ARBA" id="ARBA00023125"/>
    </source>
</evidence>
<evidence type="ECO:0000259" key="6">
    <source>
        <dbReference type="PROSITE" id="PS50931"/>
    </source>
</evidence>
<dbReference type="Pfam" id="PF03466">
    <property type="entry name" value="LysR_substrate"/>
    <property type="match status" value="1"/>
</dbReference>
<evidence type="ECO:0000256" key="5">
    <source>
        <dbReference type="SAM" id="MobiDB-lite"/>
    </source>
</evidence>
<keyword evidence="4" id="KW-0804">Transcription</keyword>
<keyword evidence="8" id="KW-1185">Reference proteome</keyword>
<comment type="similarity">
    <text evidence="1">Belongs to the LysR transcriptional regulatory family.</text>
</comment>
<dbReference type="Gene3D" id="1.10.10.10">
    <property type="entry name" value="Winged helix-like DNA-binding domain superfamily/Winged helix DNA-binding domain"/>
    <property type="match status" value="1"/>
</dbReference>
<evidence type="ECO:0000256" key="2">
    <source>
        <dbReference type="ARBA" id="ARBA00023015"/>
    </source>
</evidence>
<feature type="region of interest" description="Disordered" evidence="5">
    <location>
        <begin position="287"/>
        <end position="340"/>
    </location>
</feature>
<dbReference type="CDD" id="cd08423">
    <property type="entry name" value="PBP2_LTTR_like_6"/>
    <property type="match status" value="1"/>
</dbReference>
<dbReference type="InterPro" id="IPR005119">
    <property type="entry name" value="LysR_subst-bd"/>
</dbReference>
<evidence type="ECO:0000256" key="4">
    <source>
        <dbReference type="ARBA" id="ARBA00023163"/>
    </source>
</evidence>
<keyword evidence="3" id="KW-0238">DNA-binding</keyword>
<dbReference type="PRINTS" id="PR00039">
    <property type="entry name" value="HTHLYSR"/>
</dbReference>
<dbReference type="PANTHER" id="PTHR30346:SF29">
    <property type="entry name" value="LYSR SUBSTRATE-BINDING"/>
    <property type="match status" value="1"/>
</dbReference>
<protein>
    <submittedName>
        <fullName evidence="7">LysR family transcriptional regulator</fullName>
    </submittedName>
</protein>
<dbReference type="Gene3D" id="3.40.190.10">
    <property type="entry name" value="Periplasmic binding protein-like II"/>
    <property type="match status" value="2"/>
</dbReference>
<dbReference type="Proteomes" id="UP001500888">
    <property type="component" value="Unassembled WGS sequence"/>
</dbReference>
<dbReference type="SUPFAM" id="SSF46785">
    <property type="entry name" value="Winged helix' DNA-binding domain"/>
    <property type="match status" value="1"/>
</dbReference>
<dbReference type="CDD" id="cd00090">
    <property type="entry name" value="HTH_ARSR"/>
    <property type="match status" value="1"/>
</dbReference>
<dbReference type="InterPro" id="IPR011991">
    <property type="entry name" value="ArsR-like_HTH"/>
</dbReference>
<dbReference type="InterPro" id="IPR036388">
    <property type="entry name" value="WH-like_DNA-bd_sf"/>
</dbReference>
<name>A0ABP7IY94_9ACTN</name>
<proteinExistence type="inferred from homology"/>
<dbReference type="PANTHER" id="PTHR30346">
    <property type="entry name" value="TRANSCRIPTIONAL DUAL REGULATOR HCAR-RELATED"/>
    <property type="match status" value="1"/>
</dbReference>
<evidence type="ECO:0000256" key="1">
    <source>
        <dbReference type="ARBA" id="ARBA00009437"/>
    </source>
</evidence>
<dbReference type="InterPro" id="IPR000847">
    <property type="entry name" value="LysR_HTH_N"/>
</dbReference>
<feature type="compositionally biased region" description="Low complexity" evidence="5">
    <location>
        <begin position="290"/>
        <end position="305"/>
    </location>
</feature>
<dbReference type="EMBL" id="BAAAZR010000028">
    <property type="protein sequence ID" value="GAA3829702.1"/>
    <property type="molecule type" value="Genomic_DNA"/>
</dbReference>
<gene>
    <name evidence="7" type="ORF">GCM10022226_58200</name>
</gene>
<accession>A0ABP7IY94</accession>
<dbReference type="Pfam" id="PF00126">
    <property type="entry name" value="HTH_1"/>
    <property type="match status" value="1"/>
</dbReference>
<feature type="domain" description="HTH lysR-type" evidence="6">
    <location>
        <begin position="2"/>
        <end position="59"/>
    </location>
</feature>
<organism evidence="7 8">
    <name type="scientific">Sphaerisporangium flaviroseum</name>
    <dbReference type="NCBI Taxonomy" id="509199"/>
    <lineage>
        <taxon>Bacteria</taxon>
        <taxon>Bacillati</taxon>
        <taxon>Actinomycetota</taxon>
        <taxon>Actinomycetes</taxon>
        <taxon>Streptosporangiales</taxon>
        <taxon>Streptosporangiaceae</taxon>
        <taxon>Sphaerisporangium</taxon>
    </lineage>
</organism>
<comment type="caution">
    <text evidence="7">The sequence shown here is derived from an EMBL/GenBank/DDBJ whole genome shotgun (WGS) entry which is preliminary data.</text>
</comment>
<dbReference type="PROSITE" id="PS50931">
    <property type="entry name" value="HTH_LYSR"/>
    <property type="match status" value="1"/>
</dbReference>